<dbReference type="GO" id="GO:0008234">
    <property type="term" value="F:cysteine-type peptidase activity"/>
    <property type="evidence" value="ECO:0007669"/>
    <property type="project" value="UniProtKB-KW"/>
</dbReference>
<gene>
    <name evidence="6" type="ORF">LKD32_12635</name>
</gene>
<dbReference type="EMBL" id="JAJEPU010000047">
    <property type="protein sequence ID" value="MCC2165703.1"/>
    <property type="molecule type" value="Genomic_DNA"/>
</dbReference>
<dbReference type="Proteomes" id="UP001198962">
    <property type="component" value="Unassembled WGS sequence"/>
</dbReference>
<dbReference type="AlphaFoldDB" id="A0AAE3APY5"/>
<keyword evidence="7" id="KW-1185">Reference proteome</keyword>
<keyword evidence="3" id="KW-0378">Hydrolase</keyword>
<evidence type="ECO:0000256" key="3">
    <source>
        <dbReference type="ARBA" id="ARBA00022801"/>
    </source>
</evidence>
<evidence type="ECO:0000256" key="1">
    <source>
        <dbReference type="ARBA" id="ARBA00007074"/>
    </source>
</evidence>
<organism evidence="6 7">
    <name type="scientific">Brotaphodocola catenula</name>
    <dbReference type="NCBI Taxonomy" id="2885361"/>
    <lineage>
        <taxon>Bacteria</taxon>
        <taxon>Bacillati</taxon>
        <taxon>Bacillota</taxon>
        <taxon>Clostridia</taxon>
        <taxon>Lachnospirales</taxon>
        <taxon>Lachnospiraceae</taxon>
        <taxon>Brotaphodocola</taxon>
    </lineage>
</organism>
<evidence type="ECO:0000256" key="4">
    <source>
        <dbReference type="ARBA" id="ARBA00022807"/>
    </source>
</evidence>
<feature type="domain" description="NlpC/P60" evidence="5">
    <location>
        <begin position="216"/>
        <end position="338"/>
    </location>
</feature>
<dbReference type="PANTHER" id="PTHR47053:SF1">
    <property type="entry name" value="MUREIN DD-ENDOPEPTIDASE MEPH-RELATED"/>
    <property type="match status" value="1"/>
</dbReference>
<dbReference type="Gene3D" id="2.30.30.40">
    <property type="entry name" value="SH3 Domains"/>
    <property type="match status" value="1"/>
</dbReference>
<dbReference type="InterPro" id="IPR000064">
    <property type="entry name" value="NLP_P60_dom"/>
</dbReference>
<protein>
    <submittedName>
        <fullName evidence="6">C40 family peptidase</fullName>
    </submittedName>
</protein>
<dbReference type="Gene3D" id="3.90.1720.10">
    <property type="entry name" value="endopeptidase domain like (from Nostoc punctiforme)"/>
    <property type="match status" value="1"/>
</dbReference>
<dbReference type="Pfam" id="PF00877">
    <property type="entry name" value="NLPC_P60"/>
    <property type="match status" value="1"/>
</dbReference>
<reference evidence="6" key="1">
    <citation type="submission" date="2021-10" db="EMBL/GenBank/DDBJ databases">
        <title>Anaerobic single-cell dispensing facilitates the cultivation of human gut bacteria.</title>
        <authorList>
            <person name="Afrizal A."/>
        </authorList>
    </citation>
    <scope>NUCLEOTIDE SEQUENCE</scope>
    <source>
        <strain evidence="6">CLA-AA-H274</strain>
    </source>
</reference>
<dbReference type="SUPFAM" id="SSF54001">
    <property type="entry name" value="Cysteine proteinases"/>
    <property type="match status" value="1"/>
</dbReference>
<evidence type="ECO:0000313" key="7">
    <source>
        <dbReference type="Proteomes" id="UP001198962"/>
    </source>
</evidence>
<keyword evidence="2" id="KW-0645">Protease</keyword>
<dbReference type="GO" id="GO:0006508">
    <property type="term" value="P:proteolysis"/>
    <property type="evidence" value="ECO:0007669"/>
    <property type="project" value="UniProtKB-KW"/>
</dbReference>
<evidence type="ECO:0000313" key="6">
    <source>
        <dbReference type="EMBL" id="MCC2165703.1"/>
    </source>
</evidence>
<accession>A0AAE3APY5</accession>
<keyword evidence="4" id="KW-0788">Thiol protease</keyword>
<dbReference type="InterPro" id="IPR051202">
    <property type="entry name" value="Peptidase_C40"/>
</dbReference>
<dbReference type="PROSITE" id="PS51935">
    <property type="entry name" value="NLPC_P60"/>
    <property type="match status" value="1"/>
</dbReference>
<dbReference type="InterPro" id="IPR038765">
    <property type="entry name" value="Papain-like_cys_pep_sf"/>
</dbReference>
<evidence type="ECO:0000256" key="2">
    <source>
        <dbReference type="ARBA" id="ARBA00022670"/>
    </source>
</evidence>
<evidence type="ECO:0000259" key="5">
    <source>
        <dbReference type="PROSITE" id="PS51935"/>
    </source>
</evidence>
<sequence>MGIAIALRDAWIFEQADENSGRADQILSGWAVGCDVSETQSTKLSEQDVMDWQKSRYVHVVTHYGYQGWMRTSDLRPCSEKEWRLRQNLEVLALSGTEELLQSSAPFCWIGVREADILSAPKVQAEILETLTRTSIVHVIKRDEVDGWSRVRTASGTEGYLHTVFLTERRDHDRFLMKRSKGFFLQDFLSRRAEVVQEESIQKFSNVKTNLQAWEQALRHALTNSALRYLGTQYRWAGKSSQGVDCSGLLFLSYMENGILIYRDAKMIDGFPMCPIGRDELAPGDAIYFPGHVAMYLGDGKFIHATAYKENAGVCINSLNLTDSDYREDLVNSITGYGSVFVKE</sequence>
<comment type="similarity">
    <text evidence="1">Belongs to the peptidase C40 family.</text>
</comment>
<comment type="caution">
    <text evidence="6">The sequence shown here is derived from an EMBL/GenBank/DDBJ whole genome shotgun (WGS) entry which is preliminary data.</text>
</comment>
<dbReference type="Pfam" id="PF08239">
    <property type="entry name" value="SH3_3"/>
    <property type="match status" value="1"/>
</dbReference>
<proteinExistence type="inferred from homology"/>
<dbReference type="RefSeq" id="WP_308451944.1">
    <property type="nucleotide sequence ID" value="NZ_JAJEPU010000047.1"/>
</dbReference>
<dbReference type="PANTHER" id="PTHR47053">
    <property type="entry name" value="MUREIN DD-ENDOPEPTIDASE MEPH-RELATED"/>
    <property type="match status" value="1"/>
</dbReference>
<dbReference type="InterPro" id="IPR003646">
    <property type="entry name" value="SH3-like_bac-type"/>
</dbReference>
<name>A0AAE3APY5_9FIRM</name>